<dbReference type="RefSeq" id="WP_072998623.1">
    <property type="nucleotide sequence ID" value="NZ_FQUM01000001.1"/>
</dbReference>
<dbReference type="EMBL" id="FQUM01000001">
    <property type="protein sequence ID" value="SHE49950.1"/>
    <property type="molecule type" value="Genomic_DNA"/>
</dbReference>
<protein>
    <recommendedName>
        <fullName evidence="3">DUF1896 domain-containing protein</fullName>
    </recommendedName>
</protein>
<name>A0A1M4TZU8_9BACT</name>
<dbReference type="Pfam" id="PF08989">
    <property type="entry name" value="DUF1896"/>
    <property type="match status" value="1"/>
</dbReference>
<accession>A0A1M4TZU8</accession>
<dbReference type="InterPro" id="IPR015082">
    <property type="entry name" value="DUF1896"/>
</dbReference>
<keyword evidence="2" id="KW-1185">Reference proteome</keyword>
<dbReference type="Proteomes" id="UP000184164">
    <property type="component" value="Unassembled WGS sequence"/>
</dbReference>
<evidence type="ECO:0008006" key="3">
    <source>
        <dbReference type="Google" id="ProtNLM"/>
    </source>
</evidence>
<proteinExistence type="predicted"/>
<dbReference type="OrthoDB" id="1079392at2"/>
<dbReference type="InterPro" id="IPR036297">
    <property type="entry name" value="PG0816-like_sf"/>
</dbReference>
<sequence>MKNAKNKTGQELSYYGFTLLSYLKENQPNRTNNAAFIEERADAAAEAYSNAVKYGQTHIEAEELASNALFQGLHFSAYNTLVHILWNEFSDEIPEKRAKEIAFKILPLCGEVLDKYSLTDDFVGTSQYDELYTELTGTLEILLEDGLQ</sequence>
<dbReference type="STRING" id="1484053.SAMN05444274_101524"/>
<evidence type="ECO:0000313" key="2">
    <source>
        <dbReference type="Proteomes" id="UP000184164"/>
    </source>
</evidence>
<gene>
    <name evidence="1" type="ORF">SAMN05444274_101524</name>
</gene>
<dbReference type="Gene3D" id="1.10.8.340">
    <property type="entry name" value="PG0816-like"/>
    <property type="match status" value="1"/>
</dbReference>
<organism evidence="1 2">
    <name type="scientific">Mariniphaga anaerophila</name>
    <dbReference type="NCBI Taxonomy" id="1484053"/>
    <lineage>
        <taxon>Bacteria</taxon>
        <taxon>Pseudomonadati</taxon>
        <taxon>Bacteroidota</taxon>
        <taxon>Bacteroidia</taxon>
        <taxon>Marinilabiliales</taxon>
        <taxon>Prolixibacteraceae</taxon>
        <taxon>Mariniphaga</taxon>
    </lineage>
</organism>
<dbReference type="SUPFAM" id="SSF140753">
    <property type="entry name" value="PG0816-like"/>
    <property type="match status" value="1"/>
</dbReference>
<reference evidence="2" key="1">
    <citation type="submission" date="2016-11" db="EMBL/GenBank/DDBJ databases">
        <authorList>
            <person name="Varghese N."/>
            <person name="Submissions S."/>
        </authorList>
    </citation>
    <scope>NUCLEOTIDE SEQUENCE [LARGE SCALE GENOMIC DNA]</scope>
    <source>
        <strain evidence="2">DSM 26910</strain>
    </source>
</reference>
<evidence type="ECO:0000313" key="1">
    <source>
        <dbReference type="EMBL" id="SHE49950.1"/>
    </source>
</evidence>
<dbReference type="Gene3D" id="1.10.8.330">
    <property type="entry name" value="PG0816-like"/>
    <property type="match status" value="1"/>
</dbReference>
<dbReference type="AlphaFoldDB" id="A0A1M4TZU8"/>